<proteinExistence type="inferred from homology"/>
<feature type="binding site" evidence="6">
    <location>
        <position position="344"/>
    </location>
    <ligand>
        <name>Mn(2+)</name>
        <dbReference type="ChEBI" id="CHEBI:29035"/>
        <label>1</label>
    </ligand>
</feature>
<comment type="catalytic activity">
    <reaction evidence="6">
        <text>2-deoxy-alpha-D-ribose 1-phosphate = 2-deoxy-D-ribose 5-phosphate</text>
        <dbReference type="Rhea" id="RHEA:27658"/>
        <dbReference type="ChEBI" id="CHEBI:57259"/>
        <dbReference type="ChEBI" id="CHEBI:62877"/>
        <dbReference type="EC" id="5.4.2.7"/>
    </reaction>
</comment>
<dbReference type="PIRSF" id="PIRSF001491">
    <property type="entry name" value="Ppentomutase"/>
    <property type="match status" value="1"/>
</dbReference>
<evidence type="ECO:0000256" key="6">
    <source>
        <dbReference type="HAMAP-Rule" id="MF_00740"/>
    </source>
</evidence>
<dbReference type="GO" id="GO:0005829">
    <property type="term" value="C:cytosol"/>
    <property type="evidence" value="ECO:0007669"/>
    <property type="project" value="TreeGrafter"/>
</dbReference>
<evidence type="ECO:0000259" key="8">
    <source>
        <dbReference type="Pfam" id="PF01676"/>
    </source>
</evidence>
<sequence length="408" mass="44246">MKRALILVMDSFGVGATEDAHKFGDEGSNTLLHIAEQCAAGNAEEGRTGPLTLPNLSRLGLGIACKESGGIFPPGLEQTASIIGAHGFAEEISTGKDTPSGHWELAGVPVTFEWGYFKQPTNSFPPELVEEFCKRAGVDGILGNCHASGTEILERLGEEHLATQLPICYTSADSVFQIAVHEEVFGLGRLYEICNIARDLCDEYNIGRVIARPFLGTAAHNFERTGNRRDYSVLPPAPTLLDKLLADGGQVFSVGKIGDIFAHQGISQYYKANGNDALFDSTLQALNDAGDRTLIFSNFVDFDMLYGHRRNVAGYAAALEHFDQRLPELLAQLGDEDIVILTADHGCDPTWEGTDHTREHVPVLAFGQSIPPENLGLRTSFADVGQSLTSFFGLTPMAYGKSFIHSER</sequence>
<dbReference type="Proteomes" id="UP001165393">
    <property type="component" value="Unassembled WGS sequence"/>
</dbReference>
<evidence type="ECO:0000256" key="3">
    <source>
        <dbReference type="ARBA" id="ARBA00022723"/>
    </source>
</evidence>
<dbReference type="GO" id="GO:0006018">
    <property type="term" value="P:2-deoxyribose 1-phosphate catabolic process"/>
    <property type="evidence" value="ECO:0007669"/>
    <property type="project" value="UniProtKB-UniRule"/>
</dbReference>
<feature type="binding site" evidence="6">
    <location>
        <position position="308"/>
    </location>
    <ligand>
        <name>Mn(2+)</name>
        <dbReference type="ChEBI" id="CHEBI:29035"/>
        <label>2</label>
    </ligand>
</feature>
<dbReference type="InterPro" id="IPR024052">
    <property type="entry name" value="Phosphopentomutase_DeoB_cap_sf"/>
</dbReference>
<evidence type="ECO:0000256" key="5">
    <source>
        <dbReference type="ARBA" id="ARBA00023235"/>
    </source>
</evidence>
<dbReference type="Gene3D" id="3.30.70.1250">
    <property type="entry name" value="Phosphopentomutase"/>
    <property type="match status" value="1"/>
</dbReference>
<protein>
    <recommendedName>
        <fullName evidence="6 7">Phosphopentomutase</fullName>
        <ecNumber evidence="6 7">5.4.2.7</ecNumber>
    </recommendedName>
    <alternativeName>
        <fullName evidence="6">Phosphodeoxyribomutase</fullName>
    </alternativeName>
</protein>
<feature type="binding site" evidence="6">
    <location>
        <position position="356"/>
    </location>
    <ligand>
        <name>Mn(2+)</name>
        <dbReference type="ChEBI" id="CHEBI:29035"/>
        <label>2</label>
    </ligand>
</feature>
<feature type="binding site" evidence="6">
    <location>
        <position position="303"/>
    </location>
    <ligand>
        <name>Mn(2+)</name>
        <dbReference type="ChEBI" id="CHEBI:29035"/>
        <label>2</label>
    </ligand>
</feature>
<feature type="domain" description="Metalloenzyme" evidence="8">
    <location>
        <begin position="2"/>
        <end position="395"/>
    </location>
</feature>
<feature type="binding site" evidence="6">
    <location>
        <position position="345"/>
    </location>
    <ligand>
        <name>Mn(2+)</name>
        <dbReference type="ChEBI" id="CHEBI:29035"/>
        <label>1</label>
    </ligand>
</feature>
<dbReference type="RefSeq" id="WP_251261005.1">
    <property type="nucleotide sequence ID" value="NZ_JAMQGP010000003.1"/>
</dbReference>
<evidence type="ECO:0000256" key="2">
    <source>
        <dbReference type="ARBA" id="ARBA00022490"/>
    </source>
</evidence>
<dbReference type="CDD" id="cd16009">
    <property type="entry name" value="PPM"/>
    <property type="match status" value="1"/>
</dbReference>
<dbReference type="NCBIfam" id="TIGR01696">
    <property type="entry name" value="deoB"/>
    <property type="match status" value="1"/>
</dbReference>
<evidence type="ECO:0000256" key="1">
    <source>
        <dbReference type="ARBA" id="ARBA00010373"/>
    </source>
</evidence>
<evidence type="ECO:0000256" key="7">
    <source>
        <dbReference type="NCBIfam" id="TIGR01696"/>
    </source>
</evidence>
<comment type="catalytic activity">
    <reaction evidence="6">
        <text>alpha-D-ribose 1-phosphate = D-ribose 5-phosphate</text>
        <dbReference type="Rhea" id="RHEA:18793"/>
        <dbReference type="ChEBI" id="CHEBI:57720"/>
        <dbReference type="ChEBI" id="CHEBI:78346"/>
        <dbReference type="EC" id="5.4.2.7"/>
    </reaction>
</comment>
<comment type="cofactor">
    <cofactor evidence="6">
        <name>Mn(2+)</name>
        <dbReference type="ChEBI" id="CHEBI:29035"/>
    </cofactor>
    <text evidence="6">Binds 2 manganese ions.</text>
</comment>
<name>A0AA41W604_9GAMM</name>
<dbReference type="GO" id="GO:0000287">
    <property type="term" value="F:magnesium ion binding"/>
    <property type="evidence" value="ECO:0007669"/>
    <property type="project" value="UniProtKB-UniRule"/>
</dbReference>
<dbReference type="SUPFAM" id="SSF143856">
    <property type="entry name" value="DeoB insert domain-like"/>
    <property type="match status" value="1"/>
</dbReference>
<dbReference type="PANTHER" id="PTHR21110:SF0">
    <property type="entry name" value="PHOSPHOPENTOMUTASE"/>
    <property type="match status" value="1"/>
</dbReference>
<comment type="pathway">
    <text evidence="6">Carbohydrate degradation; 2-deoxy-D-ribose 1-phosphate degradation; D-glyceraldehyde 3-phosphate and acetaldehyde from 2-deoxy-alpha-D-ribose 1-phosphate: step 1/2.</text>
</comment>
<dbReference type="EC" id="5.4.2.7" evidence="6 7"/>
<comment type="caution">
    <text evidence="9">The sequence shown here is derived from an EMBL/GenBank/DDBJ whole genome shotgun (WGS) entry which is preliminary data.</text>
</comment>
<feature type="binding site" evidence="6">
    <location>
        <position position="10"/>
    </location>
    <ligand>
        <name>Mn(2+)</name>
        <dbReference type="ChEBI" id="CHEBI:29035"/>
        <label>1</label>
    </ligand>
</feature>
<dbReference type="HAMAP" id="MF_00740">
    <property type="entry name" value="Phosphopentomut"/>
    <property type="match status" value="1"/>
</dbReference>
<dbReference type="GO" id="GO:0009117">
    <property type="term" value="P:nucleotide metabolic process"/>
    <property type="evidence" value="ECO:0007669"/>
    <property type="project" value="UniProtKB-UniRule"/>
</dbReference>
<gene>
    <name evidence="6" type="primary">deoB</name>
    <name evidence="9" type="ORF">NAF29_07735</name>
</gene>
<keyword evidence="4 6" id="KW-0464">Manganese</keyword>
<dbReference type="SUPFAM" id="SSF53649">
    <property type="entry name" value="Alkaline phosphatase-like"/>
    <property type="match status" value="1"/>
</dbReference>
<comment type="similarity">
    <text evidence="1 6">Belongs to the phosphopentomutase family.</text>
</comment>
<keyword evidence="10" id="KW-1185">Reference proteome</keyword>
<dbReference type="GO" id="GO:0030145">
    <property type="term" value="F:manganese ion binding"/>
    <property type="evidence" value="ECO:0007669"/>
    <property type="project" value="UniProtKB-UniRule"/>
</dbReference>
<keyword evidence="2 6" id="KW-0963">Cytoplasm</keyword>
<dbReference type="InterPro" id="IPR006124">
    <property type="entry name" value="Metalloenzyme"/>
</dbReference>
<dbReference type="AlphaFoldDB" id="A0AA41W604"/>
<dbReference type="PANTHER" id="PTHR21110">
    <property type="entry name" value="PHOSPHOPENTOMUTASE"/>
    <property type="match status" value="1"/>
</dbReference>
<evidence type="ECO:0000313" key="9">
    <source>
        <dbReference type="EMBL" id="MCM2679557.1"/>
    </source>
</evidence>
<reference evidence="9 10" key="1">
    <citation type="journal article" date="2013" name="Antonie Van Leeuwenhoek">
        <title>Echinimonas agarilytica gen. nov., sp. nov., a new gammaproteobacterium isolated from the sea urchin Strongylocentrotus intermedius.</title>
        <authorList>
            <person name="Nedashkovskaya O.I."/>
            <person name="Stenkova A.M."/>
            <person name="Zhukova N.V."/>
            <person name="Van Trappen S."/>
            <person name="Lee J.S."/>
            <person name="Kim S.B."/>
        </authorList>
    </citation>
    <scope>NUCLEOTIDE SEQUENCE [LARGE SCALE GENOMIC DNA]</scope>
    <source>
        <strain evidence="9 10">KMM 6351</strain>
    </source>
</reference>
<organism evidence="9 10">
    <name type="scientific">Echinimonas agarilytica</name>
    <dbReference type="NCBI Taxonomy" id="1215918"/>
    <lineage>
        <taxon>Bacteria</taxon>
        <taxon>Pseudomonadati</taxon>
        <taxon>Pseudomonadota</taxon>
        <taxon>Gammaproteobacteria</taxon>
        <taxon>Alteromonadales</taxon>
        <taxon>Echinimonadaceae</taxon>
        <taxon>Echinimonas</taxon>
    </lineage>
</organism>
<dbReference type="Gene3D" id="3.40.720.10">
    <property type="entry name" value="Alkaline Phosphatase, subunit A"/>
    <property type="match status" value="1"/>
</dbReference>
<dbReference type="InterPro" id="IPR017850">
    <property type="entry name" value="Alkaline_phosphatase_core_sf"/>
</dbReference>
<comment type="subcellular location">
    <subcellularLocation>
        <location evidence="6">Cytoplasm</location>
    </subcellularLocation>
</comment>
<comment type="function">
    <text evidence="6">Isomerase that catalyzes the conversion of deoxy-ribose 1-phosphate (dRib-1-P) and ribose 1-phosphate (Rib-1-P) to deoxy-ribose 5-phosphate (dRib-5-P) and ribose 5-phosphate (Rib-5-P), respectively.</text>
</comment>
<keyword evidence="3 6" id="KW-0479">Metal-binding</keyword>
<dbReference type="InterPro" id="IPR010045">
    <property type="entry name" value="DeoB"/>
</dbReference>
<dbReference type="Pfam" id="PF01676">
    <property type="entry name" value="Metalloenzyme"/>
    <property type="match status" value="1"/>
</dbReference>
<dbReference type="EMBL" id="JAMQGP010000003">
    <property type="protein sequence ID" value="MCM2679557.1"/>
    <property type="molecule type" value="Genomic_DNA"/>
</dbReference>
<keyword evidence="5 6" id="KW-0413">Isomerase</keyword>
<evidence type="ECO:0000313" key="10">
    <source>
        <dbReference type="Proteomes" id="UP001165393"/>
    </source>
</evidence>
<dbReference type="GO" id="GO:0043094">
    <property type="term" value="P:metabolic compound salvage"/>
    <property type="evidence" value="ECO:0007669"/>
    <property type="project" value="UniProtKB-UniRule"/>
</dbReference>
<dbReference type="GO" id="GO:0008973">
    <property type="term" value="F:phosphopentomutase activity"/>
    <property type="evidence" value="ECO:0007669"/>
    <property type="project" value="UniProtKB-UniRule"/>
</dbReference>
<dbReference type="FunFam" id="3.30.70.1250:FF:000001">
    <property type="entry name" value="Phosphopentomutase"/>
    <property type="match status" value="1"/>
</dbReference>
<dbReference type="NCBIfam" id="NF003766">
    <property type="entry name" value="PRK05362.1"/>
    <property type="match status" value="1"/>
</dbReference>
<accession>A0AA41W604</accession>
<evidence type="ECO:0000256" key="4">
    <source>
        <dbReference type="ARBA" id="ARBA00023211"/>
    </source>
</evidence>